<dbReference type="SMART" id="SM00239">
    <property type="entry name" value="C2"/>
    <property type="match status" value="1"/>
</dbReference>
<dbReference type="EMBL" id="JALJOS010000007">
    <property type="protein sequence ID" value="KAK9836699.1"/>
    <property type="molecule type" value="Genomic_DNA"/>
</dbReference>
<dbReference type="InterPro" id="IPR029058">
    <property type="entry name" value="AB_hydrolase_fold"/>
</dbReference>
<name>A0AAW1RS86_9CHLO</name>
<dbReference type="Pfam" id="PF00168">
    <property type="entry name" value="C2"/>
    <property type="match status" value="1"/>
</dbReference>
<dbReference type="SUPFAM" id="SSF53474">
    <property type="entry name" value="alpha/beta-Hydrolases"/>
    <property type="match status" value="1"/>
</dbReference>
<organism evidence="3 4">
    <name type="scientific">Apatococcus lobatus</name>
    <dbReference type="NCBI Taxonomy" id="904363"/>
    <lineage>
        <taxon>Eukaryota</taxon>
        <taxon>Viridiplantae</taxon>
        <taxon>Chlorophyta</taxon>
        <taxon>core chlorophytes</taxon>
        <taxon>Trebouxiophyceae</taxon>
        <taxon>Chlorellales</taxon>
        <taxon>Chlorellaceae</taxon>
        <taxon>Apatococcus</taxon>
    </lineage>
</organism>
<evidence type="ECO:0000256" key="1">
    <source>
        <dbReference type="SAM" id="MobiDB-lite"/>
    </source>
</evidence>
<dbReference type="Gene3D" id="3.40.50.1820">
    <property type="entry name" value="alpha/beta hydrolase"/>
    <property type="match status" value="1"/>
</dbReference>
<dbReference type="PROSITE" id="PS50004">
    <property type="entry name" value="C2"/>
    <property type="match status" value="1"/>
</dbReference>
<comment type="caution">
    <text evidence="3">The sequence shown here is derived from an EMBL/GenBank/DDBJ whole genome shotgun (WGS) entry which is preliminary data.</text>
</comment>
<dbReference type="PANTHER" id="PTHR47759">
    <property type="entry name" value="OS04G0509100 PROTEIN"/>
    <property type="match status" value="1"/>
</dbReference>
<dbReference type="AlphaFoldDB" id="A0AAW1RS86"/>
<dbReference type="CDD" id="cd00519">
    <property type="entry name" value="Lipase_3"/>
    <property type="match status" value="1"/>
</dbReference>
<dbReference type="Gene3D" id="2.60.40.150">
    <property type="entry name" value="C2 domain"/>
    <property type="match status" value="1"/>
</dbReference>
<dbReference type="InterPro" id="IPR000008">
    <property type="entry name" value="C2_dom"/>
</dbReference>
<feature type="domain" description="C2" evidence="2">
    <location>
        <begin position="114"/>
        <end position="268"/>
    </location>
</feature>
<gene>
    <name evidence="3" type="ORF">WJX74_006389</name>
</gene>
<sequence>MLPSFQAQLQSQRPVCLVHASNLCLVSQRRSSSWPLQLRTQPPYLHCAQPSQPWQRKAVVEDIKQGVQHAIDEATGPNPEDFNLPLACVMGACAFEAYNVPYQTHGIKQVDAAGAEVVYMDRDFLSSIIKGVMQVHVRRAVDLPLRPRVPKQEEVPEDEKEREKFEQETKKQQEKDKALREHNLADSCNPLCHVIIGNSSGKTDSCPGSRDPTWRSTVFVYVQDPEQQSLKVRVLHDTKDDEVQQLLGEAELPSISEYCNGEQHEVELDLEGEGCSGRVFLSLKYEPHSSESKEDMLKKVGVQAVNQLMIDDWRDENFDDWDNADTGAWTDDGLVMSESPIAANAEENIDLKGGQAAVGVELDREPWALWQSLRQRMQDEAGAHHFKPLAFVTHEGQDIESWIYRNIDDREAIISFRGTMTPGHMLTDMDLDLAAFNPGGRRESRSPEDVSDEIPDEEIMKGPLEPLMNMCKALDKMPGMGTKKDVGRGETTVSRWLKAQAQMLYSSDHKDIWVHKGFLTAYHTVATRMLALLDEVLAEVPDEPWHIYVTGHSMGGSIGQLCAYELSCRDYKKVKKPKISCYTFGQPRVGNVNFSEDYIEVVPDTWRIKNVFDLVPQVPSLIGYQHAGPEVQLRPEGLVSISAKSSDDVREGACLTELWPMIKEGTLGDNPEAKQEFDDLIKGELRISTSILKGTAVQHHMEDVYHNMLKACVDRAGPGFKAEFVPHDYEARKEEEEDNKNSDNGKDGGSKDGDHNDSHKDCEKDAKN</sequence>
<dbReference type="PANTHER" id="PTHR47759:SF2">
    <property type="entry name" value="TRIGLYCERIDE LIPASE"/>
    <property type="match status" value="1"/>
</dbReference>
<reference evidence="3 4" key="1">
    <citation type="journal article" date="2024" name="Nat. Commun.">
        <title>Phylogenomics reveals the evolutionary origins of lichenization in chlorophyte algae.</title>
        <authorList>
            <person name="Puginier C."/>
            <person name="Libourel C."/>
            <person name="Otte J."/>
            <person name="Skaloud P."/>
            <person name="Haon M."/>
            <person name="Grisel S."/>
            <person name="Petersen M."/>
            <person name="Berrin J.G."/>
            <person name="Delaux P.M."/>
            <person name="Dal Grande F."/>
            <person name="Keller J."/>
        </authorList>
    </citation>
    <scope>NUCLEOTIDE SEQUENCE [LARGE SCALE GENOMIC DNA]</scope>
    <source>
        <strain evidence="3 4">SAG 2145</strain>
    </source>
</reference>
<dbReference type="SUPFAM" id="SSF49562">
    <property type="entry name" value="C2 domain (Calcium/lipid-binding domain, CaLB)"/>
    <property type="match status" value="1"/>
</dbReference>
<evidence type="ECO:0000259" key="2">
    <source>
        <dbReference type="PROSITE" id="PS50004"/>
    </source>
</evidence>
<evidence type="ECO:0000313" key="3">
    <source>
        <dbReference type="EMBL" id="KAK9836699.1"/>
    </source>
</evidence>
<dbReference type="Pfam" id="PF01764">
    <property type="entry name" value="Lipase_3"/>
    <property type="match status" value="1"/>
</dbReference>
<dbReference type="InterPro" id="IPR002921">
    <property type="entry name" value="Fungal_lipase-type"/>
</dbReference>
<proteinExistence type="predicted"/>
<feature type="region of interest" description="Disordered" evidence="1">
    <location>
        <begin position="151"/>
        <end position="176"/>
    </location>
</feature>
<dbReference type="CDD" id="cd00030">
    <property type="entry name" value="C2"/>
    <property type="match status" value="1"/>
</dbReference>
<feature type="region of interest" description="Disordered" evidence="1">
    <location>
        <begin position="726"/>
        <end position="768"/>
    </location>
</feature>
<dbReference type="GO" id="GO:0006629">
    <property type="term" value="P:lipid metabolic process"/>
    <property type="evidence" value="ECO:0007669"/>
    <property type="project" value="InterPro"/>
</dbReference>
<dbReference type="Proteomes" id="UP001438707">
    <property type="component" value="Unassembled WGS sequence"/>
</dbReference>
<protein>
    <recommendedName>
        <fullName evidence="2">C2 domain-containing protein</fullName>
    </recommendedName>
</protein>
<accession>A0AAW1RS86</accession>
<keyword evidence="4" id="KW-1185">Reference proteome</keyword>
<dbReference type="InterPro" id="IPR035892">
    <property type="entry name" value="C2_domain_sf"/>
</dbReference>
<evidence type="ECO:0000313" key="4">
    <source>
        <dbReference type="Proteomes" id="UP001438707"/>
    </source>
</evidence>